<dbReference type="Pfam" id="PF13687">
    <property type="entry name" value="DUF4153"/>
    <property type="match status" value="1"/>
</dbReference>
<dbReference type="STRING" id="521674.Plim_3019"/>
<proteinExistence type="predicted"/>
<evidence type="ECO:0000313" key="2">
    <source>
        <dbReference type="EMBL" id="ADG68841.1"/>
    </source>
</evidence>
<dbReference type="eggNOG" id="ENOG502ZBGA">
    <property type="taxonomic scope" value="Bacteria"/>
</dbReference>
<dbReference type="EMBL" id="CP001744">
    <property type="protein sequence ID" value="ADG68841.1"/>
    <property type="molecule type" value="Genomic_DNA"/>
</dbReference>
<feature type="transmembrane region" description="Helical" evidence="1">
    <location>
        <begin position="51"/>
        <end position="70"/>
    </location>
</feature>
<feature type="transmembrane region" description="Helical" evidence="1">
    <location>
        <begin position="101"/>
        <end position="119"/>
    </location>
</feature>
<keyword evidence="1" id="KW-0472">Membrane</keyword>
<accession>D5SSP0</accession>
<keyword evidence="1" id="KW-0812">Transmembrane</keyword>
<keyword evidence="1" id="KW-1133">Transmembrane helix</keyword>
<dbReference type="OrthoDB" id="230726at2"/>
<feature type="transmembrane region" description="Helical" evidence="1">
    <location>
        <begin position="125"/>
        <end position="147"/>
    </location>
</feature>
<name>D5SSP0_PLAL2</name>
<dbReference type="HOGENOM" id="CLU_489876_0_0_0"/>
<sequence length="556" mass="62301">MEERSRLPISMPSFLTDSRVLPNSIAAEQLAAERQATERLAQEQSPARLGVAWRELLAVLLLVVLGDLTLYRGHGFGGYALLLAAAPLALLLGAARHQRPWQVLAATVMIWGAALRLAWCGNWLAFALGGVLLICLSTSLAGAGMYLGDVLRWLASFIPSLFRGLADYEATFRQRVSLRWGLPAQAILWAYLLPPICAVIFLGLFIQANPDVSLWVQQRLLSFQELWSQVWSIIGSPYRMGFWLICGSVAIGLMRPHLMTLYEVFQTEPLEDLKVDNTSRTDLYPAYRNTILVLIVLFAMYLVFEFVTMWTRTFPPGFHYSGYAHEGAAWLTVALALATIMLSIIFNASMMTDPRMPALRNLAMIWAAENILLALAVYNRLLIYVGFNGMTRMRVVGILGVTSVLAGVVLVMIKISRGHSFGWLLKNQIFVVAVAAYLYAVLPVDGWVMTYNVRQVLVGNLPPSVQIAHHPTTTEGWLALLPLQQAENQVIREGVVEMLTNHERRLKDVTPIDWTARQLADEQFLRAVALPENDSLRKPIKPGAEDRFRSFSFQWY</sequence>
<evidence type="ECO:0000313" key="3">
    <source>
        <dbReference type="Proteomes" id="UP000002220"/>
    </source>
</evidence>
<dbReference type="KEGG" id="plm:Plim_3019"/>
<dbReference type="AlphaFoldDB" id="D5SSP0"/>
<dbReference type="InterPro" id="IPR025291">
    <property type="entry name" value="DUF4153"/>
</dbReference>
<feature type="transmembrane region" description="Helical" evidence="1">
    <location>
        <begin position="290"/>
        <end position="310"/>
    </location>
</feature>
<dbReference type="Proteomes" id="UP000002220">
    <property type="component" value="Chromosome"/>
</dbReference>
<feature type="transmembrane region" description="Helical" evidence="1">
    <location>
        <begin position="330"/>
        <end position="350"/>
    </location>
</feature>
<keyword evidence="3" id="KW-1185">Reference proteome</keyword>
<gene>
    <name evidence="2" type="ordered locus">Plim_3019</name>
</gene>
<organism evidence="2 3">
    <name type="scientific">Planctopirus limnophila (strain ATCC 43296 / DSM 3776 / IFAM 1008 / Mu 290)</name>
    <name type="common">Planctomyces limnophilus</name>
    <dbReference type="NCBI Taxonomy" id="521674"/>
    <lineage>
        <taxon>Bacteria</taxon>
        <taxon>Pseudomonadati</taxon>
        <taxon>Planctomycetota</taxon>
        <taxon>Planctomycetia</taxon>
        <taxon>Planctomycetales</taxon>
        <taxon>Planctomycetaceae</taxon>
        <taxon>Planctopirus</taxon>
    </lineage>
</organism>
<feature type="transmembrane region" description="Helical" evidence="1">
    <location>
        <begin position="76"/>
        <end position="94"/>
    </location>
</feature>
<reference evidence="2 3" key="1">
    <citation type="journal article" date="2010" name="Stand. Genomic Sci.">
        <title>Complete genome sequence of Planctomyces limnophilus type strain (Mu 290).</title>
        <authorList>
            <person name="Labutti K."/>
            <person name="Sikorski J."/>
            <person name="Schneider S."/>
            <person name="Nolan M."/>
            <person name="Lucas S."/>
            <person name="Glavina Del Rio T."/>
            <person name="Tice H."/>
            <person name="Cheng J.F."/>
            <person name="Goodwin L."/>
            <person name="Pitluck S."/>
            <person name="Liolios K."/>
            <person name="Ivanova N."/>
            <person name="Mavromatis K."/>
            <person name="Mikhailova N."/>
            <person name="Pati A."/>
            <person name="Chen A."/>
            <person name="Palaniappan K."/>
            <person name="Land M."/>
            <person name="Hauser L."/>
            <person name="Chang Y.J."/>
            <person name="Jeffries C.D."/>
            <person name="Tindall B.J."/>
            <person name="Rohde M."/>
            <person name="Goker M."/>
            <person name="Woyke T."/>
            <person name="Bristow J."/>
            <person name="Eisen J.A."/>
            <person name="Markowitz V."/>
            <person name="Hugenholtz P."/>
            <person name="Kyrpides N.C."/>
            <person name="Klenk H.P."/>
            <person name="Lapidus A."/>
        </authorList>
    </citation>
    <scope>NUCLEOTIDE SEQUENCE [LARGE SCALE GENOMIC DNA]</scope>
    <source>
        <strain evidence="3">ATCC 43296 / DSM 3776 / IFAM 1008 / 290</strain>
    </source>
</reference>
<feature type="transmembrane region" description="Helical" evidence="1">
    <location>
        <begin position="186"/>
        <end position="206"/>
    </location>
</feature>
<feature type="transmembrane region" description="Helical" evidence="1">
    <location>
        <begin position="226"/>
        <end position="253"/>
    </location>
</feature>
<feature type="transmembrane region" description="Helical" evidence="1">
    <location>
        <begin position="362"/>
        <end position="387"/>
    </location>
</feature>
<feature type="transmembrane region" description="Helical" evidence="1">
    <location>
        <begin position="425"/>
        <end position="442"/>
    </location>
</feature>
<feature type="transmembrane region" description="Helical" evidence="1">
    <location>
        <begin position="393"/>
        <end position="413"/>
    </location>
</feature>
<evidence type="ECO:0000256" key="1">
    <source>
        <dbReference type="SAM" id="Phobius"/>
    </source>
</evidence>
<protein>
    <submittedName>
        <fullName evidence="2">Uncharacterized protein</fullName>
    </submittedName>
</protein>